<proteinExistence type="predicted"/>
<dbReference type="AlphaFoldDB" id="A0A420WUM4"/>
<gene>
    <name evidence="2" type="ORF">C7446_2565</name>
</gene>
<dbReference type="OrthoDB" id="9978427at2"/>
<keyword evidence="3" id="KW-1185">Reference proteome</keyword>
<evidence type="ECO:0000256" key="1">
    <source>
        <dbReference type="SAM" id="MobiDB-lite"/>
    </source>
</evidence>
<reference evidence="2 3" key="1">
    <citation type="submission" date="2018-10" db="EMBL/GenBank/DDBJ databases">
        <title>Genomic Encyclopedia of Type Strains, Phase IV (KMG-IV): sequencing the most valuable type-strain genomes for metagenomic binning, comparative biology and taxonomic classification.</title>
        <authorList>
            <person name="Goeker M."/>
        </authorList>
    </citation>
    <scope>NUCLEOTIDE SEQUENCE [LARGE SCALE GENOMIC DNA]</scope>
    <source>
        <strain evidence="2 3">DSM 23229</strain>
    </source>
</reference>
<accession>A0A420WUM4</accession>
<feature type="compositionally biased region" description="Low complexity" evidence="1">
    <location>
        <begin position="59"/>
        <end position="78"/>
    </location>
</feature>
<protein>
    <submittedName>
        <fullName evidence="2">Uncharacterized protein</fullName>
    </submittedName>
</protein>
<feature type="region of interest" description="Disordered" evidence="1">
    <location>
        <begin position="38"/>
        <end position="78"/>
    </location>
</feature>
<dbReference type="RefSeq" id="WP_121173477.1">
    <property type="nucleotide sequence ID" value="NZ_RBIN01000007.1"/>
</dbReference>
<dbReference type="EMBL" id="RBIN01000007">
    <property type="protein sequence ID" value="RKQ97145.1"/>
    <property type="molecule type" value="Genomic_DNA"/>
</dbReference>
<name>A0A420WUM4_9GAMM</name>
<dbReference type="Proteomes" id="UP000281975">
    <property type="component" value="Unassembled WGS sequence"/>
</dbReference>
<sequence>MAKYRNNSLGVVCAGGTIVAPGKTGDVDDHTPGLKRLIDRKVLERVDGRKQSGKQAGKNQSRSSQSESGESSDSGNSE</sequence>
<evidence type="ECO:0000313" key="3">
    <source>
        <dbReference type="Proteomes" id="UP000281975"/>
    </source>
</evidence>
<feature type="compositionally biased region" description="Basic and acidic residues" evidence="1">
    <location>
        <begin position="38"/>
        <end position="50"/>
    </location>
</feature>
<evidence type="ECO:0000313" key="2">
    <source>
        <dbReference type="EMBL" id="RKQ97145.1"/>
    </source>
</evidence>
<organism evidence="2 3">
    <name type="scientific">Kushneria sinocarnis</name>
    <dbReference type="NCBI Taxonomy" id="595502"/>
    <lineage>
        <taxon>Bacteria</taxon>
        <taxon>Pseudomonadati</taxon>
        <taxon>Pseudomonadota</taxon>
        <taxon>Gammaproteobacteria</taxon>
        <taxon>Oceanospirillales</taxon>
        <taxon>Halomonadaceae</taxon>
        <taxon>Kushneria</taxon>
    </lineage>
</organism>
<comment type="caution">
    <text evidence="2">The sequence shown here is derived from an EMBL/GenBank/DDBJ whole genome shotgun (WGS) entry which is preliminary data.</text>
</comment>